<gene>
    <name evidence="1" type="ORF">EV356DRAFT_526939</name>
</gene>
<proteinExistence type="predicted"/>
<sequence length="244" mass="27275">MSDLSELFIASIAQVLNRTKIPCILWGHPLLNVHGVPSIVGSIDFVVPDDHLEAGAKALAQIQSLKPCLDQEVCPTSSLMRPTPPPAFHLHIDASEVTVALYLQSKTLWFLPPLDSSLSPPWRLKLPQHLVLASDQTVLPPQRPGRGSGFFKSDQPPVLVPQSHVLLEAFLRLRARDLGERMGSLAMPMIAYMWEYVDDDGFLDTSQIPEPLRSSYQELKEGKKPVRQWSMELKEALEISDEQQ</sequence>
<dbReference type="AlphaFoldDB" id="A0A6A6GXQ2"/>
<name>A0A6A6GXQ2_VIRVR</name>
<dbReference type="OrthoDB" id="4499271at2759"/>
<evidence type="ECO:0000313" key="1">
    <source>
        <dbReference type="EMBL" id="KAF2230123.1"/>
    </source>
</evidence>
<reference evidence="1" key="1">
    <citation type="journal article" date="2020" name="Stud. Mycol.">
        <title>101 Dothideomycetes genomes: a test case for predicting lifestyles and emergence of pathogens.</title>
        <authorList>
            <person name="Haridas S."/>
            <person name="Albert R."/>
            <person name="Binder M."/>
            <person name="Bloem J."/>
            <person name="Labutti K."/>
            <person name="Salamov A."/>
            <person name="Andreopoulos B."/>
            <person name="Baker S."/>
            <person name="Barry K."/>
            <person name="Bills G."/>
            <person name="Bluhm B."/>
            <person name="Cannon C."/>
            <person name="Castanera R."/>
            <person name="Culley D."/>
            <person name="Daum C."/>
            <person name="Ezra D."/>
            <person name="Gonzalez J."/>
            <person name="Henrissat B."/>
            <person name="Kuo A."/>
            <person name="Liang C."/>
            <person name="Lipzen A."/>
            <person name="Lutzoni F."/>
            <person name="Magnuson J."/>
            <person name="Mondo S."/>
            <person name="Nolan M."/>
            <person name="Ohm R."/>
            <person name="Pangilinan J."/>
            <person name="Park H.-J."/>
            <person name="Ramirez L."/>
            <person name="Alfaro M."/>
            <person name="Sun H."/>
            <person name="Tritt A."/>
            <person name="Yoshinaga Y."/>
            <person name="Zwiers L.-H."/>
            <person name="Turgeon B."/>
            <person name="Goodwin S."/>
            <person name="Spatafora J."/>
            <person name="Crous P."/>
            <person name="Grigoriev I."/>
        </authorList>
    </citation>
    <scope>NUCLEOTIDE SEQUENCE</scope>
    <source>
        <strain evidence="1">Tuck. ex Michener</strain>
    </source>
</reference>
<protein>
    <submittedName>
        <fullName evidence="1">Thioredoxin reductase</fullName>
    </submittedName>
</protein>
<keyword evidence="2" id="KW-1185">Reference proteome</keyword>
<organism evidence="1 2">
    <name type="scientific">Viridothelium virens</name>
    <name type="common">Speckled blister lichen</name>
    <name type="synonym">Trypethelium virens</name>
    <dbReference type="NCBI Taxonomy" id="1048519"/>
    <lineage>
        <taxon>Eukaryota</taxon>
        <taxon>Fungi</taxon>
        <taxon>Dikarya</taxon>
        <taxon>Ascomycota</taxon>
        <taxon>Pezizomycotina</taxon>
        <taxon>Dothideomycetes</taxon>
        <taxon>Dothideomycetes incertae sedis</taxon>
        <taxon>Trypetheliales</taxon>
        <taxon>Trypetheliaceae</taxon>
        <taxon>Viridothelium</taxon>
    </lineage>
</organism>
<dbReference type="EMBL" id="ML991847">
    <property type="protein sequence ID" value="KAF2230123.1"/>
    <property type="molecule type" value="Genomic_DNA"/>
</dbReference>
<evidence type="ECO:0000313" key="2">
    <source>
        <dbReference type="Proteomes" id="UP000800092"/>
    </source>
</evidence>
<accession>A0A6A6GXQ2</accession>
<dbReference type="Proteomes" id="UP000800092">
    <property type="component" value="Unassembled WGS sequence"/>
</dbReference>